<protein>
    <recommendedName>
        <fullName evidence="5">Short-chain dehydrogenase</fullName>
    </recommendedName>
</protein>
<comment type="similarity">
    <text evidence="1">Belongs to the short-chain dehydrogenases/reductases (SDR) family.</text>
</comment>
<name>A0A4Z1HAY2_9HELO</name>
<dbReference type="EMBL" id="PQXN01000394">
    <property type="protein sequence ID" value="TGO45401.1"/>
    <property type="molecule type" value="Genomic_DNA"/>
</dbReference>
<evidence type="ECO:0008006" key="5">
    <source>
        <dbReference type="Google" id="ProtNLM"/>
    </source>
</evidence>
<keyword evidence="2" id="KW-0560">Oxidoreductase</keyword>
<evidence type="ECO:0000313" key="4">
    <source>
        <dbReference type="Proteomes" id="UP000297527"/>
    </source>
</evidence>
<dbReference type="Gene3D" id="3.40.50.720">
    <property type="entry name" value="NAD(P)-binding Rossmann-like Domain"/>
    <property type="match status" value="1"/>
</dbReference>
<evidence type="ECO:0000313" key="3">
    <source>
        <dbReference type="EMBL" id="TGO45401.1"/>
    </source>
</evidence>
<dbReference type="PANTHER" id="PTHR24320">
    <property type="entry name" value="RETINOL DEHYDROGENASE"/>
    <property type="match status" value="1"/>
</dbReference>
<sequence length="161" mass="17945">MNNFGLKDDYTKIVLLFNIVLLFKIEEWIAYGQAKTAMILFNLALDKRLKQKGVTALICHPGESKLLANSSVDNESFADAYVLAIKRNDRNPLPPQNMVTLKQAAGVVLFTALNPSLTEAAPAFIVENAIYTETKDYALNKETAEGLWKLSEKLVGETFVY</sequence>
<dbReference type="GO" id="GO:0016491">
    <property type="term" value="F:oxidoreductase activity"/>
    <property type="evidence" value="ECO:0007669"/>
    <property type="project" value="UniProtKB-KW"/>
</dbReference>
<dbReference type="AlphaFoldDB" id="A0A4Z1HAY2"/>
<comment type="caution">
    <text evidence="3">The sequence shown here is derived from an EMBL/GenBank/DDBJ whole genome shotgun (WGS) entry which is preliminary data.</text>
</comment>
<dbReference type="PANTHER" id="PTHR24320:SF283">
    <property type="entry name" value="RETINOL DEHYDROGENASE 11"/>
    <property type="match status" value="1"/>
</dbReference>
<evidence type="ECO:0000256" key="1">
    <source>
        <dbReference type="ARBA" id="ARBA00006484"/>
    </source>
</evidence>
<reference evidence="3 4" key="1">
    <citation type="submission" date="2017-12" db="EMBL/GenBank/DDBJ databases">
        <title>Comparative genomics of Botrytis spp.</title>
        <authorList>
            <person name="Valero-Jimenez C.A."/>
            <person name="Tapia P."/>
            <person name="Veloso J."/>
            <person name="Silva-Moreno E."/>
            <person name="Staats M."/>
            <person name="Valdes J.H."/>
            <person name="Van Kan J.A.L."/>
        </authorList>
    </citation>
    <scope>NUCLEOTIDE SEQUENCE [LARGE SCALE GENOMIC DNA]</scope>
    <source>
        <strain evidence="3 4">MUCL11595</strain>
    </source>
</reference>
<dbReference type="Proteomes" id="UP000297527">
    <property type="component" value="Unassembled WGS sequence"/>
</dbReference>
<accession>A0A4Z1HAY2</accession>
<dbReference type="InterPro" id="IPR036291">
    <property type="entry name" value="NAD(P)-bd_dom_sf"/>
</dbReference>
<evidence type="ECO:0000256" key="2">
    <source>
        <dbReference type="ARBA" id="ARBA00023002"/>
    </source>
</evidence>
<dbReference type="OrthoDB" id="191139at2759"/>
<keyword evidence="4" id="KW-1185">Reference proteome</keyword>
<organism evidence="3 4">
    <name type="scientific">Botryotinia convoluta</name>
    <dbReference type="NCBI Taxonomy" id="54673"/>
    <lineage>
        <taxon>Eukaryota</taxon>
        <taxon>Fungi</taxon>
        <taxon>Dikarya</taxon>
        <taxon>Ascomycota</taxon>
        <taxon>Pezizomycotina</taxon>
        <taxon>Leotiomycetes</taxon>
        <taxon>Helotiales</taxon>
        <taxon>Sclerotiniaceae</taxon>
        <taxon>Botryotinia</taxon>
    </lineage>
</organism>
<dbReference type="SUPFAM" id="SSF51735">
    <property type="entry name" value="NAD(P)-binding Rossmann-fold domains"/>
    <property type="match status" value="1"/>
</dbReference>
<gene>
    <name evidence="3" type="ORF">BCON_0396g00010</name>
</gene>
<proteinExistence type="inferred from homology"/>